<name>A0A0L0SVI3_ALLM3</name>
<gene>
    <name evidence="2" type="ORF">AMAG_11650</name>
</gene>
<dbReference type="VEuPathDB" id="FungiDB:AMAG_11650"/>
<feature type="region of interest" description="Disordered" evidence="1">
    <location>
        <begin position="41"/>
        <end position="69"/>
    </location>
</feature>
<evidence type="ECO:0000313" key="3">
    <source>
        <dbReference type="Proteomes" id="UP000054350"/>
    </source>
</evidence>
<feature type="region of interest" description="Disordered" evidence="1">
    <location>
        <begin position="506"/>
        <end position="550"/>
    </location>
</feature>
<evidence type="ECO:0000313" key="2">
    <source>
        <dbReference type="EMBL" id="KNE66517.1"/>
    </source>
</evidence>
<keyword evidence="3" id="KW-1185">Reference proteome</keyword>
<proteinExistence type="predicted"/>
<dbReference type="EMBL" id="GG745350">
    <property type="protein sequence ID" value="KNE66517.1"/>
    <property type="molecule type" value="Genomic_DNA"/>
</dbReference>
<evidence type="ECO:0000256" key="1">
    <source>
        <dbReference type="SAM" id="MobiDB-lite"/>
    </source>
</evidence>
<reference evidence="2 3" key="1">
    <citation type="submission" date="2009-11" db="EMBL/GenBank/DDBJ databases">
        <title>Annotation of Allomyces macrogynus ATCC 38327.</title>
        <authorList>
            <consortium name="The Broad Institute Genome Sequencing Platform"/>
            <person name="Russ C."/>
            <person name="Cuomo C."/>
            <person name="Burger G."/>
            <person name="Gray M.W."/>
            <person name="Holland P.W.H."/>
            <person name="King N."/>
            <person name="Lang F.B.F."/>
            <person name="Roger A.J."/>
            <person name="Ruiz-Trillo I."/>
            <person name="Young S.K."/>
            <person name="Zeng Q."/>
            <person name="Gargeya S."/>
            <person name="Fitzgerald M."/>
            <person name="Haas B."/>
            <person name="Abouelleil A."/>
            <person name="Alvarado L."/>
            <person name="Arachchi H.M."/>
            <person name="Berlin A."/>
            <person name="Chapman S.B."/>
            <person name="Gearin G."/>
            <person name="Goldberg J."/>
            <person name="Griggs A."/>
            <person name="Gujja S."/>
            <person name="Hansen M."/>
            <person name="Heiman D."/>
            <person name="Howarth C."/>
            <person name="Larimer J."/>
            <person name="Lui A."/>
            <person name="MacDonald P.J.P."/>
            <person name="McCowen C."/>
            <person name="Montmayeur A."/>
            <person name="Murphy C."/>
            <person name="Neiman D."/>
            <person name="Pearson M."/>
            <person name="Priest M."/>
            <person name="Roberts A."/>
            <person name="Saif S."/>
            <person name="Shea T."/>
            <person name="Sisk P."/>
            <person name="Stolte C."/>
            <person name="Sykes S."/>
            <person name="Wortman J."/>
            <person name="Nusbaum C."/>
            <person name="Birren B."/>
        </authorList>
    </citation>
    <scope>NUCLEOTIDE SEQUENCE [LARGE SCALE GENOMIC DNA]</scope>
    <source>
        <strain evidence="2 3">ATCC 38327</strain>
    </source>
</reference>
<accession>A0A0L0SVI3</accession>
<sequence length="584" mass="64179">MALPPSPFSPRLIIETPRVNRILRPLKGKLAYYDRTVRATPSALRSDTQDSQPPARAPSTTSSGSSIIAQLRPFTLSRRRRQPSRLDVHSASKIADNPLRSPTIAIHDGFRDVLARTSAVEPSTDRLNPSTLAKASNDQPRSLKQLAAFALGRELALQQQTVRSASEIDNSDGDEASHHEERVEDVCRLIPAHLRRFVLQQHATELCIYHAHSPAVLVGLFRATVEFSCPFQFMTLVRAIFSQQHQASLTLSHLETTFSLANHFDLKFVVLDVFCDQLSAEHALHDVFLQFASRLAERDELDMAMQIVGHALVRTLAPVRGSALDLVEWVRKYISLALATMRVVPEAGATVSAMVDAATNSDLVYCVAVIHAALAPSTLRSDLRACRPLSLALLFDVATLEQLRRVAERLHQHGLAVHAVPIAEYLLEELHGAAMDACARWIVEMQEEVEDVVDVVPRVSAPATATNSTPTRPAHVTSEPEWIFEPMIGDWVPSPARTLDPNPELALAGERRARVTATPVPRQPRSARKRARTSTPSAMAPLPPAKRARPGVHNPVASLVARAGQSLVVDPLAYDLIPDEFSLL</sequence>
<reference evidence="3" key="2">
    <citation type="submission" date="2009-11" db="EMBL/GenBank/DDBJ databases">
        <title>The Genome Sequence of Allomyces macrogynus strain ATCC 38327.</title>
        <authorList>
            <consortium name="The Broad Institute Genome Sequencing Platform"/>
            <person name="Russ C."/>
            <person name="Cuomo C."/>
            <person name="Shea T."/>
            <person name="Young S.K."/>
            <person name="Zeng Q."/>
            <person name="Koehrsen M."/>
            <person name="Haas B."/>
            <person name="Borodovsky M."/>
            <person name="Guigo R."/>
            <person name="Alvarado L."/>
            <person name="Berlin A."/>
            <person name="Borenstein D."/>
            <person name="Chen Z."/>
            <person name="Engels R."/>
            <person name="Freedman E."/>
            <person name="Gellesch M."/>
            <person name="Goldberg J."/>
            <person name="Griggs A."/>
            <person name="Gujja S."/>
            <person name="Heiman D."/>
            <person name="Hepburn T."/>
            <person name="Howarth C."/>
            <person name="Jen D."/>
            <person name="Larson L."/>
            <person name="Lewis B."/>
            <person name="Mehta T."/>
            <person name="Park D."/>
            <person name="Pearson M."/>
            <person name="Roberts A."/>
            <person name="Saif S."/>
            <person name="Shenoy N."/>
            <person name="Sisk P."/>
            <person name="Stolte C."/>
            <person name="Sykes S."/>
            <person name="Walk T."/>
            <person name="White J."/>
            <person name="Yandava C."/>
            <person name="Burger G."/>
            <person name="Gray M.W."/>
            <person name="Holland P.W.H."/>
            <person name="King N."/>
            <person name="Lang F.B.F."/>
            <person name="Roger A.J."/>
            <person name="Ruiz-Trillo I."/>
            <person name="Lander E."/>
            <person name="Nusbaum C."/>
        </authorList>
    </citation>
    <scope>NUCLEOTIDE SEQUENCE [LARGE SCALE GENOMIC DNA]</scope>
    <source>
        <strain evidence="3">ATCC 38327</strain>
    </source>
</reference>
<dbReference type="OrthoDB" id="5768483at2759"/>
<protein>
    <submittedName>
        <fullName evidence="2">Uncharacterized protein</fullName>
    </submittedName>
</protein>
<dbReference type="eggNOG" id="ENOG502SWDQ">
    <property type="taxonomic scope" value="Eukaryota"/>
</dbReference>
<feature type="compositionally biased region" description="Polar residues" evidence="1">
    <location>
        <begin position="43"/>
        <end position="68"/>
    </location>
</feature>
<organism evidence="2 3">
    <name type="scientific">Allomyces macrogynus (strain ATCC 38327)</name>
    <name type="common">Allomyces javanicus var. macrogynus</name>
    <dbReference type="NCBI Taxonomy" id="578462"/>
    <lineage>
        <taxon>Eukaryota</taxon>
        <taxon>Fungi</taxon>
        <taxon>Fungi incertae sedis</taxon>
        <taxon>Blastocladiomycota</taxon>
        <taxon>Blastocladiomycetes</taxon>
        <taxon>Blastocladiales</taxon>
        <taxon>Blastocladiaceae</taxon>
        <taxon>Allomyces</taxon>
    </lineage>
</organism>
<dbReference type="AlphaFoldDB" id="A0A0L0SVI3"/>
<dbReference type="Proteomes" id="UP000054350">
    <property type="component" value="Unassembled WGS sequence"/>
</dbReference>